<dbReference type="EMBL" id="JAROCB010000005">
    <property type="protein sequence ID" value="MDN4598823.1"/>
    <property type="molecule type" value="Genomic_DNA"/>
</dbReference>
<organism evidence="2 3">
    <name type="scientific">Leifsonia virtsii</name>
    <dbReference type="NCBI Taxonomy" id="3035915"/>
    <lineage>
        <taxon>Bacteria</taxon>
        <taxon>Bacillati</taxon>
        <taxon>Actinomycetota</taxon>
        <taxon>Actinomycetes</taxon>
        <taxon>Micrococcales</taxon>
        <taxon>Microbacteriaceae</taxon>
        <taxon>Leifsonia</taxon>
    </lineage>
</organism>
<keyword evidence="1" id="KW-1133">Transmembrane helix</keyword>
<protein>
    <submittedName>
        <fullName evidence="2">Uncharacterized protein</fullName>
    </submittedName>
</protein>
<keyword evidence="1" id="KW-0812">Transmembrane</keyword>
<name>A0ABT8J153_9MICO</name>
<evidence type="ECO:0000313" key="2">
    <source>
        <dbReference type="EMBL" id="MDN4598823.1"/>
    </source>
</evidence>
<evidence type="ECO:0000313" key="3">
    <source>
        <dbReference type="Proteomes" id="UP001174210"/>
    </source>
</evidence>
<evidence type="ECO:0000256" key="1">
    <source>
        <dbReference type="SAM" id="Phobius"/>
    </source>
</evidence>
<gene>
    <name evidence="2" type="ORF">P5G59_16840</name>
</gene>
<comment type="caution">
    <text evidence="2">The sequence shown here is derived from an EMBL/GenBank/DDBJ whole genome shotgun (WGS) entry which is preliminary data.</text>
</comment>
<accession>A0ABT8J153</accession>
<dbReference type="Proteomes" id="UP001174210">
    <property type="component" value="Unassembled WGS sequence"/>
</dbReference>
<keyword evidence="1" id="KW-0472">Membrane</keyword>
<reference evidence="2" key="1">
    <citation type="submission" date="2023-03" db="EMBL/GenBank/DDBJ databases">
        <title>MT1 and MT2 Draft Genomes of Novel Species.</title>
        <authorList>
            <person name="Venkateswaran K."/>
        </authorList>
    </citation>
    <scope>NUCLEOTIDE SEQUENCE</scope>
    <source>
        <strain evidence="2">F6_8S_P_1A</strain>
    </source>
</reference>
<proteinExistence type="predicted"/>
<sequence>MTMQPLPQPGPTLVHVGNVTANDAWIVTPAGTWPIADVNVTTVDQTNTTTHTPAWAIVMVVVFIWFFLLSLLFLLAREVRVGGFVAIHISARNGQTYTEQVPVYSAQQRADVFARAGYLQALIGHARAIRG</sequence>
<dbReference type="RefSeq" id="WP_301220173.1">
    <property type="nucleotide sequence ID" value="NZ_JAROCB010000005.1"/>
</dbReference>
<keyword evidence="3" id="KW-1185">Reference proteome</keyword>
<feature type="transmembrane region" description="Helical" evidence="1">
    <location>
        <begin position="54"/>
        <end position="75"/>
    </location>
</feature>